<keyword evidence="2" id="KW-1185">Reference proteome</keyword>
<name>A0ABP3CGL6_9FIRM</name>
<sequence>MARKVKFPLELRDGYLARSNIEEVRAHFDLEKIIAQFHNGRLKIWLEDHYLSEMAEQVAALDGDALDLATQLCTILGVEGVATDTVDSYAIRERERKLQKLRQCTSNERYLNMVEYAAFDQKDLNDVLKNNPTEILLCDGEFHIPLVAKQRTYYGIGKAVAVIDSGKPVDFEKLGIRFVDVDFDETYEQVRTKVIDIPKRMTPEVLAELCSVLILGNLKDGRRVLEHCNPFWKDGFTYQVHPYVSIPDTGIREGIAKGQEIIIGYGKAGNSLLSTRILVFTDQSLYVADYNEPLIHARYADITRVLFASNSMDSVFQIDTWGGTYQIKDARRWDECIGFFGVRLFLLVMARIFGSSKYEFTESELYMLSQVRLDSLNDQYITEFL</sequence>
<protein>
    <submittedName>
        <fullName evidence="1">Uncharacterized protein</fullName>
    </submittedName>
</protein>
<reference evidence="2" key="1">
    <citation type="journal article" date="2019" name="Int. J. Syst. Evol. Microbiol.">
        <title>The Global Catalogue of Microorganisms (GCM) 10K type strain sequencing project: providing services to taxonomists for standard genome sequencing and annotation.</title>
        <authorList>
            <consortium name="The Broad Institute Genomics Platform"/>
            <consortium name="The Broad Institute Genome Sequencing Center for Infectious Disease"/>
            <person name="Wu L."/>
            <person name="Ma J."/>
        </authorList>
    </citation>
    <scope>NUCLEOTIDE SEQUENCE [LARGE SCALE GENOMIC DNA]</scope>
    <source>
        <strain evidence="2">JCM 8542</strain>
    </source>
</reference>
<evidence type="ECO:0000313" key="2">
    <source>
        <dbReference type="Proteomes" id="UP001500399"/>
    </source>
</evidence>
<comment type="caution">
    <text evidence="1">The sequence shown here is derived from an EMBL/GenBank/DDBJ whole genome shotgun (WGS) entry which is preliminary data.</text>
</comment>
<gene>
    <name evidence="1" type="ORF">GCM10008919_04420</name>
</gene>
<organism evidence="1 2">
    <name type="scientific">Selenomonas dianae</name>
    <dbReference type="NCBI Taxonomy" id="135079"/>
    <lineage>
        <taxon>Bacteria</taxon>
        <taxon>Bacillati</taxon>
        <taxon>Bacillota</taxon>
        <taxon>Negativicutes</taxon>
        <taxon>Selenomonadales</taxon>
        <taxon>Selenomonadaceae</taxon>
        <taxon>Selenomonas</taxon>
    </lineage>
</organism>
<proteinExistence type="predicted"/>
<dbReference type="RefSeq" id="WP_304987832.1">
    <property type="nucleotide sequence ID" value="NZ_BAAACR010000002.1"/>
</dbReference>
<accession>A0ABP3CGL6</accession>
<evidence type="ECO:0000313" key="1">
    <source>
        <dbReference type="EMBL" id="GAA0204232.1"/>
    </source>
</evidence>
<dbReference type="EMBL" id="BAAACR010000002">
    <property type="protein sequence ID" value="GAA0204232.1"/>
    <property type="molecule type" value="Genomic_DNA"/>
</dbReference>
<dbReference type="Proteomes" id="UP001500399">
    <property type="component" value="Unassembled WGS sequence"/>
</dbReference>